<keyword evidence="5" id="KW-0812">Transmembrane</keyword>
<protein>
    <submittedName>
        <fullName evidence="5">Putative transmembrane protein</fullName>
    </submittedName>
</protein>
<dbReference type="STRING" id="1192034.CAP_7230"/>
<dbReference type="SUPFAM" id="SSF49899">
    <property type="entry name" value="Concanavalin A-like lectins/glucanases"/>
    <property type="match status" value="1"/>
</dbReference>
<accession>A0A017T156</accession>
<keyword evidence="5" id="KW-0472">Membrane</keyword>
<name>A0A017T156_9BACT</name>
<feature type="region of interest" description="Disordered" evidence="3">
    <location>
        <begin position="59"/>
        <end position="90"/>
    </location>
</feature>
<evidence type="ECO:0000259" key="4">
    <source>
        <dbReference type="SMART" id="SM00560"/>
    </source>
</evidence>
<evidence type="ECO:0000256" key="1">
    <source>
        <dbReference type="ARBA" id="ARBA00022729"/>
    </source>
</evidence>
<feature type="compositionally biased region" description="Gly residues" evidence="3">
    <location>
        <begin position="59"/>
        <end position="87"/>
    </location>
</feature>
<dbReference type="InterPro" id="IPR006558">
    <property type="entry name" value="LamG-like"/>
</dbReference>
<reference evidence="5 6" key="1">
    <citation type="submission" date="2013-05" db="EMBL/GenBank/DDBJ databases">
        <title>Genome assembly of Chondromyces apiculatus DSM 436.</title>
        <authorList>
            <person name="Sharma G."/>
            <person name="Khatri I."/>
            <person name="Kaur C."/>
            <person name="Mayilraj S."/>
            <person name="Subramanian S."/>
        </authorList>
    </citation>
    <scope>NUCLEOTIDE SEQUENCE [LARGE SCALE GENOMIC DNA]</scope>
    <source>
        <strain evidence="5 6">DSM 436</strain>
    </source>
</reference>
<proteinExistence type="predicted"/>
<gene>
    <name evidence="5" type="ORF">CAP_7230</name>
</gene>
<dbReference type="InterPro" id="IPR013320">
    <property type="entry name" value="ConA-like_dom_sf"/>
</dbReference>
<organism evidence="5 6">
    <name type="scientific">Chondromyces apiculatus DSM 436</name>
    <dbReference type="NCBI Taxonomy" id="1192034"/>
    <lineage>
        <taxon>Bacteria</taxon>
        <taxon>Pseudomonadati</taxon>
        <taxon>Myxococcota</taxon>
        <taxon>Polyangia</taxon>
        <taxon>Polyangiales</taxon>
        <taxon>Polyangiaceae</taxon>
        <taxon>Chondromyces</taxon>
    </lineage>
</organism>
<sequence>MLPDTSALRVLKPLALAGWMALAGGVGACAVLSGLDGYEIGAESSASGGGGSGAGGGGFLPTVGASGGGTGGQEPAGGTGGAGGGGIVDPDVGCDPVDPTLLACFSFDDDDAADASSFHRAVDESNLAYENGIDGRAARMNASSYIRLGASADWNVSAFTVEMWFRIEDTPNDGARSGLFDSDGRMGMWIRDEAAHVSCAGQGTELSGGDVPLGTWTHLACVHDGVQMLLYRNGVLLDARDTTVLTPSNGTVAIGGNAPSGDPFLGLLDGVRVYNVARTDAQICADAGRTDCPAP</sequence>
<dbReference type="Proteomes" id="UP000019678">
    <property type="component" value="Unassembled WGS sequence"/>
</dbReference>
<keyword evidence="1" id="KW-0732">Signal</keyword>
<dbReference type="RefSeq" id="WP_052376402.1">
    <property type="nucleotide sequence ID" value="NZ_ASRX01000062.1"/>
</dbReference>
<dbReference type="SMART" id="SM00560">
    <property type="entry name" value="LamGL"/>
    <property type="match status" value="1"/>
</dbReference>
<dbReference type="Gene3D" id="2.60.120.200">
    <property type="match status" value="1"/>
</dbReference>
<keyword evidence="2" id="KW-1015">Disulfide bond</keyword>
<dbReference type="OrthoDB" id="5510537at2"/>
<evidence type="ECO:0000256" key="2">
    <source>
        <dbReference type="ARBA" id="ARBA00023157"/>
    </source>
</evidence>
<evidence type="ECO:0000313" key="5">
    <source>
        <dbReference type="EMBL" id="EYF02301.1"/>
    </source>
</evidence>
<dbReference type="Pfam" id="PF13385">
    <property type="entry name" value="Laminin_G_3"/>
    <property type="match status" value="1"/>
</dbReference>
<dbReference type="EMBL" id="ASRX01000062">
    <property type="protein sequence ID" value="EYF02301.1"/>
    <property type="molecule type" value="Genomic_DNA"/>
</dbReference>
<comment type="caution">
    <text evidence="5">The sequence shown here is derived from an EMBL/GenBank/DDBJ whole genome shotgun (WGS) entry which is preliminary data.</text>
</comment>
<evidence type="ECO:0000313" key="6">
    <source>
        <dbReference type="Proteomes" id="UP000019678"/>
    </source>
</evidence>
<keyword evidence="6" id="KW-1185">Reference proteome</keyword>
<feature type="domain" description="LamG-like jellyroll fold" evidence="4">
    <location>
        <begin position="157"/>
        <end position="281"/>
    </location>
</feature>
<evidence type="ECO:0000256" key="3">
    <source>
        <dbReference type="SAM" id="MobiDB-lite"/>
    </source>
</evidence>
<dbReference type="AlphaFoldDB" id="A0A017T156"/>